<evidence type="ECO:0000256" key="1">
    <source>
        <dbReference type="SAM" id="MobiDB-lite"/>
    </source>
</evidence>
<feature type="region of interest" description="Disordered" evidence="1">
    <location>
        <begin position="437"/>
        <end position="458"/>
    </location>
</feature>
<accession>A0ABQ4V5A7</accession>
<protein>
    <recommendedName>
        <fullName evidence="4">DUF222 domain-containing protein</fullName>
    </recommendedName>
</protein>
<evidence type="ECO:0008006" key="4">
    <source>
        <dbReference type="Google" id="ProtNLM"/>
    </source>
</evidence>
<evidence type="ECO:0000313" key="3">
    <source>
        <dbReference type="Proteomes" id="UP001055093"/>
    </source>
</evidence>
<sequence length="458" mass="49753">MSGPKVVRVVTREELEATCQRWLLLVGESAAELLRNATRFGLASSALETQLATRRANLEALLRSEQWVDLQKEAARAIEHFRFEGERLRSEAIAAEADQRSRRRRTHDAARSIAASLAKAGQPVPEALTAAIEGAMTATGSDLDAMQRTVEASIATLVQGQPKRQSSGQSGLAARLNAGGPIPAFAQWLEENARPDPQAERLDGLLSELSTCATLVDITDLTERAISIFAEPSADRRALLTDSLVLEAARRLRDERAIEAATAKAMQVRAELAALSSEKGRACSIQLDAAITDRNVSEMRARITDGETLLEEGRRQVTAEARRRAVLGGLASLGYEVREGMEAAWAKEGRIVVRRPGTDDYGVELATPADASRMQARLVGSDQPSSPRTAMRDKDQETIWCGQFDQLRSVLADRGGHVEIERALPAGEQAVKTISLPSESPSAEVKITRPQTRVLPRS</sequence>
<reference evidence="2" key="1">
    <citation type="journal article" date="2021" name="Front. Microbiol.">
        <title>Comprehensive Comparative Genomics and Phenotyping of Methylobacterium Species.</title>
        <authorList>
            <person name="Alessa O."/>
            <person name="Ogura Y."/>
            <person name="Fujitani Y."/>
            <person name="Takami H."/>
            <person name="Hayashi T."/>
            <person name="Sahin N."/>
            <person name="Tani A."/>
        </authorList>
    </citation>
    <scope>NUCLEOTIDE SEQUENCE</scope>
    <source>
        <strain evidence="2">DSM 14458</strain>
    </source>
</reference>
<dbReference type="RefSeq" id="WP_238308774.1">
    <property type="nucleotide sequence ID" value="NZ_BPRE01000022.1"/>
</dbReference>
<comment type="caution">
    <text evidence="2">The sequence shown here is derived from an EMBL/GenBank/DDBJ whole genome shotgun (WGS) entry which is preliminary data.</text>
</comment>
<keyword evidence="3" id="KW-1185">Reference proteome</keyword>
<organism evidence="2 3">
    <name type="scientific">Methylorubrum suomiense</name>
    <dbReference type="NCBI Taxonomy" id="144191"/>
    <lineage>
        <taxon>Bacteria</taxon>
        <taxon>Pseudomonadati</taxon>
        <taxon>Pseudomonadota</taxon>
        <taxon>Alphaproteobacteria</taxon>
        <taxon>Hyphomicrobiales</taxon>
        <taxon>Methylobacteriaceae</taxon>
        <taxon>Methylorubrum</taxon>
    </lineage>
</organism>
<dbReference type="EMBL" id="BPRE01000022">
    <property type="protein sequence ID" value="GJE78257.1"/>
    <property type="molecule type" value="Genomic_DNA"/>
</dbReference>
<proteinExistence type="predicted"/>
<gene>
    <name evidence="2" type="ORF">BGCPKDLD_4871</name>
</gene>
<evidence type="ECO:0000313" key="2">
    <source>
        <dbReference type="EMBL" id="GJE78257.1"/>
    </source>
</evidence>
<dbReference type="Proteomes" id="UP001055093">
    <property type="component" value="Unassembled WGS sequence"/>
</dbReference>
<reference evidence="2" key="2">
    <citation type="submission" date="2021-08" db="EMBL/GenBank/DDBJ databases">
        <authorList>
            <person name="Tani A."/>
            <person name="Ola A."/>
            <person name="Ogura Y."/>
            <person name="Katsura K."/>
            <person name="Hayashi T."/>
        </authorList>
    </citation>
    <scope>NUCLEOTIDE SEQUENCE</scope>
    <source>
        <strain evidence="2">DSM 14458</strain>
    </source>
</reference>
<name>A0ABQ4V5A7_9HYPH</name>